<dbReference type="InterPro" id="IPR001478">
    <property type="entry name" value="PDZ"/>
</dbReference>
<dbReference type="PRINTS" id="PR00834">
    <property type="entry name" value="PROTEASES2C"/>
</dbReference>
<feature type="domain" description="PDZ" evidence="4">
    <location>
        <begin position="356"/>
        <end position="438"/>
    </location>
</feature>
<dbReference type="Gene3D" id="2.30.42.10">
    <property type="match status" value="2"/>
</dbReference>
<sequence length="459" mass="50148">MKRRYNLLWLGAALAVCLGLFSANPILADQRSRVTNVVRVVRQASPAVVKIATKSVRKQRIFQTGDESFDRIFEEFFGPMTTREEASLGSGVIIDGKRGLIATNRHVISRATSISVHLSDRRVFQAQVLGADPESDLAVLRINTREPLPQANLGNSDDLMIGETIIAIGNPFGLSHTVTTGVVSALHRRVKAGRDSWLHDMVQIDASINPGNSGGPLLNVDGELIGINTAIYRQGQGIGFAVPVDRVKRVVGDLVRHGEVVPSWLGLFLQDMNPRLAAHFGLQKVAGALVLEVMDNSPAQRAGFRRGDLITHVDGTPLANASHYQAWLGAVAPGDAVTLKVRSKNRVAKRHLKASPFPLGRAQEVAWLKLGFTVREMDPETARMHRAAMGSAVVVAKVRPRSEAASIGLRKGDLVRQMGDRTTHSVKEFTREIARQRLLSRITILVRRGARSQFVTLGR</sequence>
<dbReference type="AlphaFoldDB" id="A0A0D2J9Z4"/>
<accession>A0A0D2J9Z4</accession>
<dbReference type="GO" id="GO:0006508">
    <property type="term" value="P:proteolysis"/>
    <property type="evidence" value="ECO:0007669"/>
    <property type="project" value="UniProtKB-KW"/>
</dbReference>
<keyword evidence="1" id="KW-0645">Protease</keyword>
<dbReference type="InterPro" id="IPR036034">
    <property type="entry name" value="PDZ_sf"/>
</dbReference>
<dbReference type="InterPro" id="IPR051201">
    <property type="entry name" value="Chloro_Bact_Ser_Proteases"/>
</dbReference>
<dbReference type="OrthoDB" id="9758917at2"/>
<dbReference type="Pfam" id="PF17820">
    <property type="entry name" value="PDZ_6"/>
    <property type="match status" value="1"/>
</dbReference>
<dbReference type="Pfam" id="PF13180">
    <property type="entry name" value="PDZ_2"/>
    <property type="match status" value="1"/>
</dbReference>
<dbReference type="Gene3D" id="2.40.10.120">
    <property type="match status" value="1"/>
</dbReference>
<feature type="signal peptide" evidence="3">
    <location>
        <begin position="1"/>
        <end position="28"/>
    </location>
</feature>
<reference evidence="5 6" key="1">
    <citation type="submission" date="2013-11" db="EMBL/GenBank/DDBJ databases">
        <title>Metagenomic analysis of a methanogenic consortium involved in long chain n-alkane degradation.</title>
        <authorList>
            <person name="Davidova I.A."/>
            <person name="Callaghan A.V."/>
            <person name="Wawrik B."/>
            <person name="Pruitt S."/>
            <person name="Marks C."/>
            <person name="Duncan K.E."/>
            <person name="Suflita J.M."/>
        </authorList>
    </citation>
    <scope>NUCLEOTIDE SEQUENCE [LARGE SCALE GENOMIC DNA]</scope>
    <source>
        <strain evidence="5 6">SPR</strain>
    </source>
</reference>
<dbReference type="GO" id="GO:0004252">
    <property type="term" value="F:serine-type endopeptidase activity"/>
    <property type="evidence" value="ECO:0007669"/>
    <property type="project" value="InterPro"/>
</dbReference>
<organism evidence="5 6">
    <name type="scientific">Dethiosulfatarculus sandiegensis</name>
    <dbReference type="NCBI Taxonomy" id="1429043"/>
    <lineage>
        <taxon>Bacteria</taxon>
        <taxon>Pseudomonadati</taxon>
        <taxon>Thermodesulfobacteriota</taxon>
        <taxon>Desulfarculia</taxon>
        <taxon>Desulfarculales</taxon>
        <taxon>Desulfarculaceae</taxon>
        <taxon>Dethiosulfatarculus</taxon>
    </lineage>
</organism>
<dbReference type="STRING" id="1429043.X474_18860"/>
<evidence type="ECO:0000256" key="1">
    <source>
        <dbReference type="ARBA" id="ARBA00022670"/>
    </source>
</evidence>
<dbReference type="InterPro" id="IPR041489">
    <property type="entry name" value="PDZ_6"/>
</dbReference>
<feature type="domain" description="PDZ" evidence="4">
    <location>
        <begin position="258"/>
        <end position="345"/>
    </location>
</feature>
<evidence type="ECO:0000256" key="2">
    <source>
        <dbReference type="ARBA" id="ARBA00022801"/>
    </source>
</evidence>
<evidence type="ECO:0000313" key="5">
    <source>
        <dbReference type="EMBL" id="KIX12486.1"/>
    </source>
</evidence>
<gene>
    <name evidence="5" type="ORF">X474_18860</name>
</gene>
<name>A0A0D2J9Z4_9BACT</name>
<dbReference type="Proteomes" id="UP000032233">
    <property type="component" value="Unassembled WGS sequence"/>
</dbReference>
<dbReference type="InterPro" id="IPR001940">
    <property type="entry name" value="Peptidase_S1C"/>
</dbReference>
<dbReference type="EMBL" id="AZAC01000031">
    <property type="protein sequence ID" value="KIX12486.1"/>
    <property type="molecule type" value="Genomic_DNA"/>
</dbReference>
<dbReference type="InterPro" id="IPR009003">
    <property type="entry name" value="Peptidase_S1_PA"/>
</dbReference>
<dbReference type="InParanoid" id="A0A0D2J9Z4"/>
<evidence type="ECO:0000313" key="6">
    <source>
        <dbReference type="Proteomes" id="UP000032233"/>
    </source>
</evidence>
<protein>
    <recommendedName>
        <fullName evidence="4">PDZ domain-containing protein</fullName>
    </recommendedName>
</protein>
<dbReference type="PANTHER" id="PTHR43343">
    <property type="entry name" value="PEPTIDASE S12"/>
    <property type="match status" value="1"/>
</dbReference>
<dbReference type="PROSITE" id="PS50106">
    <property type="entry name" value="PDZ"/>
    <property type="match status" value="2"/>
</dbReference>
<dbReference type="Pfam" id="PF13365">
    <property type="entry name" value="Trypsin_2"/>
    <property type="match status" value="1"/>
</dbReference>
<dbReference type="RefSeq" id="WP_052515335.1">
    <property type="nucleotide sequence ID" value="NZ_AZAC01000031.1"/>
</dbReference>
<comment type="caution">
    <text evidence="5">The sequence shown here is derived from an EMBL/GenBank/DDBJ whole genome shotgun (WGS) entry which is preliminary data.</text>
</comment>
<feature type="chain" id="PRO_5002244772" description="PDZ domain-containing protein" evidence="3">
    <location>
        <begin position="29"/>
        <end position="459"/>
    </location>
</feature>
<dbReference type="PANTHER" id="PTHR43343:SF3">
    <property type="entry name" value="PROTEASE DO-LIKE 8, CHLOROPLASTIC"/>
    <property type="match status" value="1"/>
</dbReference>
<dbReference type="SUPFAM" id="SSF50156">
    <property type="entry name" value="PDZ domain-like"/>
    <property type="match status" value="2"/>
</dbReference>
<evidence type="ECO:0000256" key="3">
    <source>
        <dbReference type="SAM" id="SignalP"/>
    </source>
</evidence>
<keyword evidence="6" id="KW-1185">Reference proteome</keyword>
<dbReference type="SMART" id="SM00228">
    <property type="entry name" value="PDZ"/>
    <property type="match status" value="2"/>
</dbReference>
<proteinExistence type="predicted"/>
<dbReference type="SUPFAM" id="SSF50494">
    <property type="entry name" value="Trypsin-like serine proteases"/>
    <property type="match status" value="1"/>
</dbReference>
<evidence type="ECO:0000259" key="4">
    <source>
        <dbReference type="PROSITE" id="PS50106"/>
    </source>
</evidence>
<keyword evidence="2" id="KW-0378">Hydrolase</keyword>
<keyword evidence="3" id="KW-0732">Signal</keyword>